<dbReference type="Proteomes" id="UP001208114">
    <property type="component" value="Unassembled WGS sequence"/>
</dbReference>
<keyword evidence="1" id="KW-0812">Transmembrane</keyword>
<feature type="transmembrane region" description="Helical" evidence="1">
    <location>
        <begin position="108"/>
        <end position="129"/>
    </location>
</feature>
<organism evidence="2 3">
    <name type="scientific">Chryseobacterium gilvum</name>
    <dbReference type="NCBI Taxonomy" id="2976534"/>
    <lineage>
        <taxon>Bacteria</taxon>
        <taxon>Pseudomonadati</taxon>
        <taxon>Bacteroidota</taxon>
        <taxon>Flavobacteriia</taxon>
        <taxon>Flavobacteriales</taxon>
        <taxon>Weeksellaceae</taxon>
        <taxon>Chryseobacterium group</taxon>
        <taxon>Chryseobacterium</taxon>
    </lineage>
</organism>
<feature type="transmembrane region" description="Helical" evidence="1">
    <location>
        <begin position="48"/>
        <end position="73"/>
    </location>
</feature>
<protein>
    <recommendedName>
        <fullName evidence="4">DUF4064 domain-containing protein</fullName>
    </recommendedName>
</protein>
<keyword evidence="1" id="KW-0472">Membrane</keyword>
<evidence type="ECO:0008006" key="4">
    <source>
        <dbReference type="Google" id="ProtNLM"/>
    </source>
</evidence>
<name>A0ABT2VVJ7_9FLAO</name>
<sequence length="135" mass="14847">MLRKILAVVCGIISGSLLVGLIEQINHRLYPFPKGFHQDDMVAFKEYISALPVTGLLMVILGYALGAVAAGFISTKIAKSGKKTYALICGGIFLLFTIYNMIVLPTPVWFWFLGIAVWGLVLVGYQLALQKNNIR</sequence>
<feature type="transmembrane region" description="Helical" evidence="1">
    <location>
        <begin position="85"/>
        <end position="102"/>
    </location>
</feature>
<evidence type="ECO:0000256" key="1">
    <source>
        <dbReference type="SAM" id="Phobius"/>
    </source>
</evidence>
<evidence type="ECO:0000313" key="2">
    <source>
        <dbReference type="EMBL" id="MCU7614017.1"/>
    </source>
</evidence>
<accession>A0ABT2VVJ7</accession>
<gene>
    <name evidence="2" type="ORF">N0B16_06165</name>
</gene>
<evidence type="ECO:0000313" key="3">
    <source>
        <dbReference type="Proteomes" id="UP001208114"/>
    </source>
</evidence>
<comment type="caution">
    <text evidence="2">The sequence shown here is derived from an EMBL/GenBank/DDBJ whole genome shotgun (WGS) entry which is preliminary data.</text>
</comment>
<reference evidence="3" key="1">
    <citation type="submission" date="2023-07" db="EMBL/GenBank/DDBJ databases">
        <title>Chryseobacterium sp. GMJ5 Genome sequencing and assembly.</title>
        <authorList>
            <person name="Jung Y."/>
        </authorList>
    </citation>
    <scope>NUCLEOTIDE SEQUENCE [LARGE SCALE GENOMIC DNA]</scope>
    <source>
        <strain evidence="3">GMJ5</strain>
    </source>
</reference>
<dbReference type="EMBL" id="JAOTEN010000001">
    <property type="protein sequence ID" value="MCU7614017.1"/>
    <property type="molecule type" value="Genomic_DNA"/>
</dbReference>
<dbReference type="RefSeq" id="WP_262989855.1">
    <property type="nucleotide sequence ID" value="NZ_JAOTEN010000001.1"/>
</dbReference>
<proteinExistence type="predicted"/>
<keyword evidence="3" id="KW-1185">Reference proteome</keyword>
<keyword evidence="1" id="KW-1133">Transmembrane helix</keyword>